<reference evidence="1 2" key="1">
    <citation type="submission" date="2021-01" db="EMBL/GenBank/DDBJ databases">
        <title>Belnapia mucosa sp. nov. and Belnapia arida sp. nov., isolated from the Tabernas Desert (Almeria, Spain).</title>
        <authorList>
            <person name="Molina-Menor E."/>
            <person name="Vidal-Verdu A."/>
            <person name="Calonge A."/>
            <person name="Satari L."/>
            <person name="Pereto J."/>
            <person name="Porcar M."/>
        </authorList>
    </citation>
    <scope>NUCLEOTIDE SEQUENCE [LARGE SCALE GENOMIC DNA]</scope>
    <source>
        <strain evidence="1 2">T18</strain>
    </source>
</reference>
<evidence type="ECO:0000313" key="1">
    <source>
        <dbReference type="EMBL" id="MBL6080908.1"/>
    </source>
</evidence>
<dbReference type="Proteomes" id="UP000660885">
    <property type="component" value="Unassembled WGS sequence"/>
</dbReference>
<accession>A0ABS1U8C5</accession>
<protein>
    <submittedName>
        <fullName evidence="1">Uncharacterized protein</fullName>
    </submittedName>
</protein>
<gene>
    <name evidence="1" type="ORF">JMJ56_23115</name>
</gene>
<comment type="caution">
    <text evidence="1">The sequence shown here is derived from an EMBL/GenBank/DDBJ whole genome shotgun (WGS) entry which is preliminary data.</text>
</comment>
<name>A0ABS1U8C5_9PROT</name>
<sequence length="45" mass="4787">MLVFAPNFMSCSVNFNVLMRQAKGLESVDLAPQPPPAWVAALGAP</sequence>
<dbReference type="EMBL" id="JAETWB010000018">
    <property type="protein sequence ID" value="MBL6080908.1"/>
    <property type="molecule type" value="Genomic_DNA"/>
</dbReference>
<evidence type="ECO:0000313" key="2">
    <source>
        <dbReference type="Proteomes" id="UP000660885"/>
    </source>
</evidence>
<keyword evidence="2" id="KW-1185">Reference proteome</keyword>
<organism evidence="1 2">
    <name type="scientific">Belnapia arida</name>
    <dbReference type="NCBI Taxonomy" id="2804533"/>
    <lineage>
        <taxon>Bacteria</taxon>
        <taxon>Pseudomonadati</taxon>
        <taxon>Pseudomonadota</taxon>
        <taxon>Alphaproteobacteria</taxon>
        <taxon>Acetobacterales</taxon>
        <taxon>Roseomonadaceae</taxon>
        <taxon>Belnapia</taxon>
    </lineage>
</organism>
<proteinExistence type="predicted"/>
<dbReference type="RefSeq" id="WP_202834133.1">
    <property type="nucleotide sequence ID" value="NZ_JAETWB010000018.1"/>
</dbReference>